<dbReference type="Gene3D" id="2.160.20.70">
    <property type="match status" value="1"/>
</dbReference>
<protein>
    <recommendedName>
        <fullName evidence="4">C-CAP/cofactor C-like domain-containing protein</fullName>
    </recommendedName>
</protein>
<evidence type="ECO:0000256" key="2">
    <source>
        <dbReference type="ARBA" id="ARBA00022741"/>
    </source>
</evidence>
<name>G0U4E8_TRYVY</name>
<sequence>MTSNVDRTVTEQLLREKLEESGELVKIRAMIVDAALRTLSKDPGLNESTFAQSPLLKTEKNSAAGVQALSIVMQYLEHLGLNYTLSVFKQEIALNESSFHGKESLVRDLNLGQCEGSVLMSLLNKNSTGGIQNCGVPAPAASTPLVAPNQPPPKEEKGEETTYFISKWTNRTFYRSGGQVNGQQVQLEYLNDCTVYVLDPLDSITVDDCAGGELVIAACEGSVFLRNCKNMTVHVACKQLRTRDCEHIKLHIFASTDPVVESSHHMTFMPFHLRLPGLKESFRAARLDPKSNRYVHVYDFTEDDPKLPQPHFTVVYENHGLRMRDLCQEKGKPECPQEIEDFLSGRLAPASSSEAGHKSFNIKSASHKWTGAVGESSNERADNTGARAAESTKVNPAHSQAAAEASTAPSTDHVNNPTPPTREVLNESYSSFDDDEYGSRSSDDSSSSSNDDSDDF</sequence>
<comment type="similarity">
    <text evidence="1">Belongs to the TBCC family.</text>
</comment>
<feature type="region of interest" description="Disordered" evidence="3">
    <location>
        <begin position="367"/>
        <end position="456"/>
    </location>
</feature>
<dbReference type="SMART" id="SM00673">
    <property type="entry name" value="CARP"/>
    <property type="match status" value="2"/>
</dbReference>
<dbReference type="PANTHER" id="PTHR15440:SF0">
    <property type="entry name" value="PROTEIN XRP2"/>
    <property type="match status" value="1"/>
</dbReference>
<dbReference type="GO" id="GO:0000166">
    <property type="term" value="F:nucleotide binding"/>
    <property type="evidence" value="ECO:0007669"/>
    <property type="project" value="UniProtKB-KW"/>
</dbReference>
<organism evidence="5">
    <name type="scientific">Trypanosoma vivax (strain Y486)</name>
    <dbReference type="NCBI Taxonomy" id="1055687"/>
    <lineage>
        <taxon>Eukaryota</taxon>
        <taxon>Discoba</taxon>
        <taxon>Euglenozoa</taxon>
        <taxon>Kinetoplastea</taxon>
        <taxon>Metakinetoplastina</taxon>
        <taxon>Trypanosomatida</taxon>
        <taxon>Trypanosomatidae</taxon>
        <taxon>Trypanosoma</taxon>
        <taxon>Duttonella</taxon>
    </lineage>
</organism>
<proteinExistence type="inferred from homology"/>
<dbReference type="Pfam" id="PF07986">
    <property type="entry name" value="TBCC"/>
    <property type="match status" value="1"/>
</dbReference>
<dbReference type="PANTHER" id="PTHR15440">
    <property type="entry name" value="XRP2 PROTEIN"/>
    <property type="match status" value="1"/>
</dbReference>
<dbReference type="VEuPathDB" id="TriTrypDB:TvY486_1013550"/>
<keyword evidence="2" id="KW-0547">Nucleotide-binding</keyword>
<dbReference type="InterPro" id="IPR006599">
    <property type="entry name" value="CARP_motif"/>
</dbReference>
<feature type="compositionally biased region" description="Low complexity" evidence="3">
    <location>
        <begin position="397"/>
        <end position="410"/>
    </location>
</feature>
<evidence type="ECO:0000259" key="4">
    <source>
        <dbReference type="PROSITE" id="PS51329"/>
    </source>
</evidence>
<dbReference type="GO" id="GO:0005929">
    <property type="term" value="C:cilium"/>
    <property type="evidence" value="ECO:0007669"/>
    <property type="project" value="TreeGrafter"/>
</dbReference>
<dbReference type="AlphaFoldDB" id="G0U4E8"/>
<dbReference type="GO" id="GO:1990075">
    <property type="term" value="C:periciliary membrane compartment"/>
    <property type="evidence" value="ECO:0007669"/>
    <property type="project" value="TreeGrafter"/>
</dbReference>
<dbReference type="InterPro" id="IPR012945">
    <property type="entry name" value="Tubulin-bd_cofactor_C_dom"/>
</dbReference>
<dbReference type="OMA" id="RFVHVYD"/>
<dbReference type="Gene3D" id="1.20.960.40">
    <property type="match status" value="1"/>
</dbReference>
<dbReference type="InterPro" id="IPR006594">
    <property type="entry name" value="LisH"/>
</dbReference>
<dbReference type="InterPro" id="IPR016098">
    <property type="entry name" value="CAP/MinC_C"/>
</dbReference>
<evidence type="ECO:0000256" key="1">
    <source>
        <dbReference type="ARBA" id="ARBA00008848"/>
    </source>
</evidence>
<dbReference type="PROSITE" id="PS51329">
    <property type="entry name" value="C_CAP_COFACTOR_C"/>
    <property type="match status" value="1"/>
</dbReference>
<dbReference type="EMBL" id="HE573026">
    <property type="protein sequence ID" value="CCC52312.1"/>
    <property type="molecule type" value="Genomic_DNA"/>
</dbReference>
<accession>G0U4E8</accession>
<gene>
    <name evidence="5" type="ORF">TVY486_1013550</name>
</gene>
<dbReference type="PROSITE" id="PS50896">
    <property type="entry name" value="LISH"/>
    <property type="match status" value="1"/>
</dbReference>
<evidence type="ECO:0000313" key="5">
    <source>
        <dbReference type="EMBL" id="CCC52312.1"/>
    </source>
</evidence>
<dbReference type="GO" id="GO:0006892">
    <property type="term" value="P:post-Golgi vesicle-mediated transport"/>
    <property type="evidence" value="ECO:0007669"/>
    <property type="project" value="TreeGrafter"/>
</dbReference>
<dbReference type="InterPro" id="IPR039093">
    <property type="entry name" value="XRP2"/>
</dbReference>
<reference evidence="5" key="1">
    <citation type="journal article" date="2012" name="Proc. Natl. Acad. Sci. U.S.A.">
        <title>Antigenic diversity is generated by distinct evolutionary mechanisms in African trypanosome species.</title>
        <authorList>
            <person name="Jackson A.P."/>
            <person name="Berry A."/>
            <person name="Aslett M."/>
            <person name="Allison H.C."/>
            <person name="Burton P."/>
            <person name="Vavrova-Anderson J."/>
            <person name="Brown R."/>
            <person name="Browne H."/>
            <person name="Corton N."/>
            <person name="Hauser H."/>
            <person name="Gamble J."/>
            <person name="Gilderthorp R."/>
            <person name="Marcello L."/>
            <person name="McQuillan J."/>
            <person name="Otto T.D."/>
            <person name="Quail M.A."/>
            <person name="Sanders M.J."/>
            <person name="van Tonder A."/>
            <person name="Ginger M.L."/>
            <person name="Field M.C."/>
            <person name="Barry J.D."/>
            <person name="Hertz-Fowler C."/>
            <person name="Berriman M."/>
        </authorList>
    </citation>
    <scope>NUCLEOTIDE SEQUENCE</scope>
    <source>
        <strain evidence="5">Y486</strain>
    </source>
</reference>
<feature type="domain" description="C-CAP/cofactor C-like" evidence="4">
    <location>
        <begin position="152"/>
        <end position="302"/>
    </location>
</feature>
<dbReference type="InterPro" id="IPR017901">
    <property type="entry name" value="C-CAP_CF_C-like"/>
</dbReference>
<dbReference type="GO" id="GO:0005096">
    <property type="term" value="F:GTPase activator activity"/>
    <property type="evidence" value="ECO:0007669"/>
    <property type="project" value="InterPro"/>
</dbReference>
<evidence type="ECO:0000256" key="3">
    <source>
        <dbReference type="SAM" id="MobiDB-lite"/>
    </source>
</evidence>